<evidence type="ECO:0000256" key="5">
    <source>
        <dbReference type="ARBA" id="ARBA00022692"/>
    </source>
</evidence>
<evidence type="ECO:0000256" key="4">
    <source>
        <dbReference type="ARBA" id="ARBA00022475"/>
    </source>
</evidence>
<keyword evidence="3 8" id="KW-0813">Transport</keyword>
<gene>
    <name evidence="10" type="ORF">H8S23_01555</name>
</gene>
<dbReference type="GO" id="GO:0032217">
    <property type="term" value="F:riboflavin transmembrane transporter activity"/>
    <property type="evidence" value="ECO:0007669"/>
    <property type="project" value="UniProtKB-UniRule"/>
</dbReference>
<keyword evidence="6 9" id="KW-1133">Transmembrane helix</keyword>
<keyword evidence="11" id="KW-1185">Reference proteome</keyword>
<feature type="transmembrane region" description="Helical" evidence="9">
    <location>
        <begin position="84"/>
        <end position="105"/>
    </location>
</feature>
<dbReference type="GO" id="GO:0005886">
    <property type="term" value="C:plasma membrane"/>
    <property type="evidence" value="ECO:0007669"/>
    <property type="project" value="UniProtKB-SubCell"/>
</dbReference>
<dbReference type="Pfam" id="PF12822">
    <property type="entry name" value="ECF_trnsprt"/>
    <property type="match status" value="1"/>
</dbReference>
<evidence type="ECO:0000256" key="9">
    <source>
        <dbReference type="SAM" id="Phobius"/>
    </source>
</evidence>
<evidence type="ECO:0000313" key="11">
    <source>
        <dbReference type="Proteomes" id="UP000659630"/>
    </source>
</evidence>
<protein>
    <recommendedName>
        <fullName evidence="8">Riboflavin transporter</fullName>
    </recommendedName>
</protein>
<feature type="transmembrane region" description="Helical" evidence="9">
    <location>
        <begin position="49"/>
        <end position="72"/>
    </location>
</feature>
<name>A0A923IC81_9FIRM</name>
<comment type="similarity">
    <text evidence="2 8">Belongs to the prokaryotic riboflavin transporter (P-RFT) (TC 2.A.87) family.</text>
</comment>
<feature type="transmembrane region" description="Helical" evidence="9">
    <location>
        <begin position="148"/>
        <end position="175"/>
    </location>
</feature>
<evidence type="ECO:0000256" key="7">
    <source>
        <dbReference type="ARBA" id="ARBA00023136"/>
    </source>
</evidence>
<dbReference type="AlphaFoldDB" id="A0A923IC81"/>
<evidence type="ECO:0000256" key="2">
    <source>
        <dbReference type="ARBA" id="ARBA00005540"/>
    </source>
</evidence>
<dbReference type="InterPro" id="IPR024529">
    <property type="entry name" value="ECF_trnsprt_substrate-spec"/>
</dbReference>
<dbReference type="PANTHER" id="PTHR38438:SF1">
    <property type="entry name" value="RIBOFLAVIN TRANSPORTER RIBU"/>
    <property type="match status" value="1"/>
</dbReference>
<comment type="subcellular location">
    <subcellularLocation>
        <location evidence="1">Cell membrane</location>
        <topology evidence="1">Multi-pass membrane protein</topology>
    </subcellularLocation>
</comment>
<evidence type="ECO:0000256" key="3">
    <source>
        <dbReference type="ARBA" id="ARBA00022448"/>
    </source>
</evidence>
<dbReference type="PIRSF" id="PIRSF037778">
    <property type="entry name" value="UCP037778_transp_RibU"/>
    <property type="match status" value="1"/>
</dbReference>
<evidence type="ECO:0000313" key="10">
    <source>
        <dbReference type="EMBL" id="MBC5580185.1"/>
    </source>
</evidence>
<feature type="transmembrane region" description="Helical" evidence="9">
    <location>
        <begin position="114"/>
        <end position="136"/>
    </location>
</feature>
<keyword evidence="7 8" id="KW-0472">Membrane</keyword>
<dbReference type="Gene3D" id="1.10.1760.20">
    <property type="match status" value="1"/>
</dbReference>
<sequence>MQQQLNVTNKTRRLTTMALLAALAVILVALIHFPLLPAAPFLEYDPADIAIFIGAFLFGPLPGLALTVVTSVIQGVTVSAGSSWIGIVMHILATGSYVLVAGTIYQRRRSRSGAVLALAAGTLTMTVVMCGCNLVFTPLFMGQPVQSVVAMLLPVIAPFNLMKAGINSVITFLVYKPISRFVFGERHGAGS</sequence>
<evidence type="ECO:0000256" key="8">
    <source>
        <dbReference type="PIRNR" id="PIRNR037778"/>
    </source>
</evidence>
<dbReference type="EMBL" id="JACONZ010000001">
    <property type="protein sequence ID" value="MBC5580185.1"/>
    <property type="molecule type" value="Genomic_DNA"/>
</dbReference>
<dbReference type="PANTHER" id="PTHR38438">
    <property type="entry name" value="RIBOFLAVIN TRANSPORTER RIBU"/>
    <property type="match status" value="1"/>
</dbReference>
<feature type="transmembrane region" description="Helical" evidence="9">
    <location>
        <begin position="20"/>
        <end position="42"/>
    </location>
</feature>
<accession>A0A923IC81</accession>
<comment type="function">
    <text evidence="8">Probably a riboflavin-binding protein that interacts with the energy-coupling factor (ECF) ABC-transporter complex.</text>
</comment>
<keyword evidence="5 9" id="KW-0812">Transmembrane</keyword>
<dbReference type="InterPro" id="IPR025720">
    <property type="entry name" value="RibU"/>
</dbReference>
<evidence type="ECO:0000256" key="6">
    <source>
        <dbReference type="ARBA" id="ARBA00022989"/>
    </source>
</evidence>
<reference evidence="10" key="1">
    <citation type="submission" date="2020-08" db="EMBL/GenBank/DDBJ databases">
        <title>Genome public.</title>
        <authorList>
            <person name="Liu C."/>
            <person name="Sun Q."/>
        </authorList>
    </citation>
    <scope>NUCLEOTIDE SEQUENCE</scope>
    <source>
        <strain evidence="10">BX8</strain>
    </source>
</reference>
<evidence type="ECO:0000256" key="1">
    <source>
        <dbReference type="ARBA" id="ARBA00004651"/>
    </source>
</evidence>
<dbReference type="Proteomes" id="UP000659630">
    <property type="component" value="Unassembled WGS sequence"/>
</dbReference>
<comment type="caution">
    <text evidence="10">The sequence shown here is derived from an EMBL/GenBank/DDBJ whole genome shotgun (WGS) entry which is preliminary data.</text>
</comment>
<keyword evidence="4 8" id="KW-1003">Cell membrane</keyword>
<organism evidence="10 11">
    <name type="scientific">Anaerofilum hominis</name>
    <dbReference type="NCBI Taxonomy" id="2763016"/>
    <lineage>
        <taxon>Bacteria</taxon>
        <taxon>Bacillati</taxon>
        <taxon>Bacillota</taxon>
        <taxon>Clostridia</taxon>
        <taxon>Eubacteriales</taxon>
        <taxon>Oscillospiraceae</taxon>
        <taxon>Anaerofilum</taxon>
    </lineage>
</organism>
<dbReference type="RefSeq" id="WP_186886553.1">
    <property type="nucleotide sequence ID" value="NZ_JACONZ010000001.1"/>
</dbReference>
<proteinExistence type="inferred from homology"/>